<dbReference type="EMBL" id="ML976986">
    <property type="protein sequence ID" value="KAF1958559.1"/>
    <property type="molecule type" value="Genomic_DNA"/>
</dbReference>
<feature type="non-terminal residue" evidence="1">
    <location>
        <position position="164"/>
    </location>
</feature>
<reference evidence="1" key="1">
    <citation type="journal article" date="2020" name="Stud. Mycol.">
        <title>101 Dothideomycetes genomes: a test case for predicting lifestyles and emergence of pathogens.</title>
        <authorList>
            <person name="Haridas S."/>
            <person name="Albert R."/>
            <person name="Binder M."/>
            <person name="Bloem J."/>
            <person name="Labutti K."/>
            <person name="Salamov A."/>
            <person name="Andreopoulos B."/>
            <person name="Baker S."/>
            <person name="Barry K."/>
            <person name="Bills G."/>
            <person name="Bluhm B."/>
            <person name="Cannon C."/>
            <person name="Castanera R."/>
            <person name="Culley D."/>
            <person name="Daum C."/>
            <person name="Ezra D."/>
            <person name="Gonzalez J."/>
            <person name="Henrissat B."/>
            <person name="Kuo A."/>
            <person name="Liang C."/>
            <person name="Lipzen A."/>
            <person name="Lutzoni F."/>
            <person name="Magnuson J."/>
            <person name="Mondo S."/>
            <person name="Nolan M."/>
            <person name="Ohm R."/>
            <person name="Pangilinan J."/>
            <person name="Park H.-J."/>
            <person name="Ramirez L."/>
            <person name="Alfaro M."/>
            <person name="Sun H."/>
            <person name="Tritt A."/>
            <person name="Yoshinaga Y."/>
            <person name="Zwiers L.-H."/>
            <person name="Turgeon B."/>
            <person name="Goodwin S."/>
            <person name="Spatafora J."/>
            <person name="Crous P."/>
            <person name="Grigoriev I."/>
        </authorList>
    </citation>
    <scope>NUCLEOTIDE SEQUENCE</scope>
    <source>
        <strain evidence="1">CBS 675.92</strain>
    </source>
</reference>
<name>A0A6A5U3M8_9PLEO</name>
<protein>
    <submittedName>
        <fullName evidence="1">Uncharacterized protein</fullName>
    </submittedName>
</protein>
<dbReference type="OrthoDB" id="3932216at2759"/>
<gene>
    <name evidence="1" type="ORF">CC80DRAFT_441047</name>
</gene>
<evidence type="ECO:0000313" key="1">
    <source>
        <dbReference type="EMBL" id="KAF1958559.1"/>
    </source>
</evidence>
<organism evidence="1 2">
    <name type="scientific">Byssothecium circinans</name>
    <dbReference type="NCBI Taxonomy" id="147558"/>
    <lineage>
        <taxon>Eukaryota</taxon>
        <taxon>Fungi</taxon>
        <taxon>Dikarya</taxon>
        <taxon>Ascomycota</taxon>
        <taxon>Pezizomycotina</taxon>
        <taxon>Dothideomycetes</taxon>
        <taxon>Pleosporomycetidae</taxon>
        <taxon>Pleosporales</taxon>
        <taxon>Massarineae</taxon>
        <taxon>Massarinaceae</taxon>
        <taxon>Byssothecium</taxon>
    </lineage>
</organism>
<sequence>MEADPQLKRLQQDLLILTSMNDNSTLSWRPTWFSAPALDSAFWTLQNPPDVVTEPLPLGPAPLGSQIVVRQQVMTRRMRQDGDRAPAYITTVEKWERYCAVYGVPWDFLCEDQVRLMRLGLARDASGSVCAPPTWPLHPEPQHPSQGEYILAGETHSSLPLKFH</sequence>
<evidence type="ECO:0000313" key="2">
    <source>
        <dbReference type="Proteomes" id="UP000800035"/>
    </source>
</evidence>
<accession>A0A6A5U3M8</accession>
<dbReference type="Proteomes" id="UP000800035">
    <property type="component" value="Unassembled WGS sequence"/>
</dbReference>
<proteinExistence type="predicted"/>
<dbReference type="AlphaFoldDB" id="A0A6A5U3M8"/>
<keyword evidence="2" id="KW-1185">Reference proteome</keyword>